<proteinExistence type="predicted"/>
<dbReference type="PANTHER" id="PTHR47326">
    <property type="entry name" value="TRANSPOSABLE ELEMENT TC3 TRANSPOSASE-LIKE PROTEIN"/>
    <property type="match status" value="1"/>
</dbReference>
<evidence type="ECO:0000313" key="2">
    <source>
        <dbReference type="Proteomes" id="UP001159042"/>
    </source>
</evidence>
<accession>A0AAV8V981</accession>
<sequence>MFPEKWIGTNGAIRWPPRSCDLTPLDSWLWAYIKNIIYKVRSDNMEDLRERTRAAFQRITPVMIRNATNAVLKRCQVCITVEGRQFENLHRRRRQNLNI</sequence>
<dbReference type="EMBL" id="JANEYG010000246">
    <property type="protein sequence ID" value="KAJ8910770.1"/>
    <property type="molecule type" value="Genomic_DNA"/>
</dbReference>
<dbReference type="InterPro" id="IPR036397">
    <property type="entry name" value="RNaseH_sf"/>
</dbReference>
<dbReference type="PANTHER" id="PTHR47326:SF1">
    <property type="entry name" value="HTH PSQ-TYPE DOMAIN-CONTAINING PROTEIN"/>
    <property type="match status" value="1"/>
</dbReference>
<keyword evidence="2" id="KW-1185">Reference proteome</keyword>
<dbReference type="Gene3D" id="3.30.420.10">
    <property type="entry name" value="Ribonuclease H-like superfamily/Ribonuclease H"/>
    <property type="match status" value="1"/>
</dbReference>
<protein>
    <recommendedName>
        <fullName evidence="3">Transposase</fullName>
    </recommendedName>
</protein>
<dbReference type="Proteomes" id="UP001159042">
    <property type="component" value="Unassembled WGS sequence"/>
</dbReference>
<dbReference type="AlphaFoldDB" id="A0AAV8V981"/>
<dbReference type="GO" id="GO:0003676">
    <property type="term" value="F:nucleic acid binding"/>
    <property type="evidence" value="ECO:0007669"/>
    <property type="project" value="InterPro"/>
</dbReference>
<name>A0AAV8V981_9CUCU</name>
<reference evidence="1 2" key="1">
    <citation type="journal article" date="2023" name="Insect Mol. Biol.">
        <title>Genome sequencing provides insights into the evolution of gene families encoding plant cell wall-degrading enzymes in longhorned beetles.</title>
        <authorList>
            <person name="Shin N.R."/>
            <person name="Okamura Y."/>
            <person name="Kirsch R."/>
            <person name="Pauchet Y."/>
        </authorList>
    </citation>
    <scope>NUCLEOTIDE SEQUENCE [LARGE SCALE GENOMIC DNA]</scope>
    <source>
        <strain evidence="1">EAD_L_NR</strain>
    </source>
</reference>
<gene>
    <name evidence="1" type="ORF">NQ315_008891</name>
</gene>
<evidence type="ECO:0008006" key="3">
    <source>
        <dbReference type="Google" id="ProtNLM"/>
    </source>
</evidence>
<evidence type="ECO:0000313" key="1">
    <source>
        <dbReference type="EMBL" id="KAJ8910770.1"/>
    </source>
</evidence>
<comment type="caution">
    <text evidence="1">The sequence shown here is derived from an EMBL/GenBank/DDBJ whole genome shotgun (WGS) entry which is preliminary data.</text>
</comment>
<organism evidence="1 2">
    <name type="scientific">Exocentrus adspersus</name>
    <dbReference type="NCBI Taxonomy" id="1586481"/>
    <lineage>
        <taxon>Eukaryota</taxon>
        <taxon>Metazoa</taxon>
        <taxon>Ecdysozoa</taxon>
        <taxon>Arthropoda</taxon>
        <taxon>Hexapoda</taxon>
        <taxon>Insecta</taxon>
        <taxon>Pterygota</taxon>
        <taxon>Neoptera</taxon>
        <taxon>Endopterygota</taxon>
        <taxon>Coleoptera</taxon>
        <taxon>Polyphaga</taxon>
        <taxon>Cucujiformia</taxon>
        <taxon>Chrysomeloidea</taxon>
        <taxon>Cerambycidae</taxon>
        <taxon>Lamiinae</taxon>
        <taxon>Acanthocinini</taxon>
        <taxon>Exocentrus</taxon>
    </lineage>
</organism>